<dbReference type="PROSITE" id="PS50293">
    <property type="entry name" value="TPR_REGION"/>
    <property type="match status" value="1"/>
</dbReference>
<organism evidence="11 12">
    <name type="scientific">Adineta steineri</name>
    <dbReference type="NCBI Taxonomy" id="433720"/>
    <lineage>
        <taxon>Eukaryota</taxon>
        <taxon>Metazoa</taxon>
        <taxon>Spiralia</taxon>
        <taxon>Gnathifera</taxon>
        <taxon>Rotifera</taxon>
        <taxon>Eurotatoria</taxon>
        <taxon>Bdelloidea</taxon>
        <taxon>Adinetida</taxon>
        <taxon>Adinetidae</taxon>
        <taxon>Adineta</taxon>
    </lineage>
</organism>
<dbReference type="EC" id="2.4.2.31" evidence="9"/>
<dbReference type="AlphaFoldDB" id="A0A819U3X0"/>
<evidence type="ECO:0000313" key="10">
    <source>
        <dbReference type="EMBL" id="CAF0990914.1"/>
    </source>
</evidence>
<keyword evidence="2 9" id="KW-0328">Glycosyltransferase</keyword>
<comment type="similarity">
    <text evidence="1 9">Belongs to the Arg-specific ADP-ribosyltransferase family.</text>
</comment>
<keyword evidence="9" id="KW-0521">NADP</keyword>
<feature type="repeat" description="TPR" evidence="8">
    <location>
        <begin position="468"/>
        <end position="501"/>
    </location>
</feature>
<dbReference type="Proteomes" id="UP000663868">
    <property type="component" value="Unassembled WGS sequence"/>
</dbReference>
<evidence type="ECO:0000313" key="12">
    <source>
        <dbReference type="Proteomes" id="UP000663868"/>
    </source>
</evidence>
<keyword evidence="5" id="KW-0677">Repeat</keyword>
<name>A0A819U3X0_9BILA</name>
<sequence length="623" mass="72237">MHQLSYPEDTNRQEAESMYALLLRDLLIEIESNKEEMVTFCRQKCANDTTQLRYIQDFENTYAPSQTINWYTRDTFLYRLLNKALRDQDIATLYSLRYFIKDLHLQLHNEYISQQQSETITTVYRGQLMSDEEFDKRIRCNVGGLFSVYSFLSTTFNKRLAILYAGNHNRNDTSSEQSVLFHIDLNKPITKFPYANISTLSAFEAEDEILFTMGAVFRIVSIKKRDKDCCWNVYLQLTNEEDKELRTLTGYMRKEIKQQNPLFTLINLVRHMANYEQAEKFCQLLLKDPSFINEFSSVCNIKNVLGCIYSDMGQHAKATEWLKKLINDISVHSSPFYYIIVAHAYNHLAVAYLHQNERDKALECFRTALDIVSNSTNPDKMGIATLYSNIGAVYIEQKRISEALEMFEKSLEIHSRLVPSNHPSLASLHNSIATAYIFQDDYDDALEHYDKARQIQCSSLQSHHPDIAAVYYNIATVLLKKDDLLKALEMYNKSLEMRLKILSPDHLDIAASYTAVSLIEQIRGNYNEALKGFNQAHQIRVNDFKNYHVDIDVIYKNLAEAFRAEDGSFAILKQPSKLMEEALIQVKKAQDMLTAYQKVNFPKIMQDLMGIDLIKKQIEATKK</sequence>
<evidence type="ECO:0000256" key="9">
    <source>
        <dbReference type="RuleBase" id="RU361228"/>
    </source>
</evidence>
<evidence type="ECO:0000256" key="8">
    <source>
        <dbReference type="PROSITE-ProRule" id="PRU00339"/>
    </source>
</evidence>
<feature type="repeat" description="TPR" evidence="8">
    <location>
        <begin position="426"/>
        <end position="459"/>
    </location>
</feature>
<reference evidence="11" key="1">
    <citation type="submission" date="2021-02" db="EMBL/GenBank/DDBJ databases">
        <authorList>
            <person name="Nowell W R."/>
        </authorList>
    </citation>
    <scope>NUCLEOTIDE SEQUENCE</scope>
</reference>
<dbReference type="PROSITE" id="PS50005">
    <property type="entry name" value="TPR"/>
    <property type="match status" value="4"/>
</dbReference>
<protein>
    <recommendedName>
        <fullName evidence="9">NAD(P)(+)--arginine ADP-ribosyltransferase</fullName>
        <ecNumber evidence="9">2.4.2.31</ecNumber>
    </recommendedName>
    <alternativeName>
        <fullName evidence="9">Mono(ADP-ribosyl)transferase</fullName>
    </alternativeName>
</protein>
<evidence type="ECO:0000256" key="6">
    <source>
        <dbReference type="ARBA" id="ARBA00022803"/>
    </source>
</evidence>
<evidence type="ECO:0000256" key="7">
    <source>
        <dbReference type="ARBA" id="ARBA00047597"/>
    </source>
</evidence>
<dbReference type="Gene3D" id="1.25.40.10">
    <property type="entry name" value="Tetratricopeptide repeat domain"/>
    <property type="match status" value="3"/>
</dbReference>
<dbReference type="PANTHER" id="PTHR45641:SF1">
    <property type="entry name" value="AAA+ ATPASE DOMAIN-CONTAINING PROTEIN"/>
    <property type="match status" value="1"/>
</dbReference>
<dbReference type="Pfam" id="PF13181">
    <property type="entry name" value="TPR_8"/>
    <property type="match status" value="1"/>
</dbReference>
<dbReference type="Gene3D" id="3.90.176.10">
    <property type="entry name" value="Toxin ADP-ribosyltransferase, Chain A, domain 1"/>
    <property type="match status" value="1"/>
</dbReference>
<dbReference type="PANTHER" id="PTHR45641">
    <property type="entry name" value="TETRATRICOPEPTIDE REPEAT PROTEIN (AFU_ORTHOLOGUE AFUA_6G03870)"/>
    <property type="match status" value="1"/>
</dbReference>
<comment type="caution">
    <text evidence="11">The sequence shown here is derived from an EMBL/GenBank/DDBJ whole genome shotgun (WGS) entry which is preliminary data.</text>
</comment>
<feature type="repeat" description="TPR" evidence="8">
    <location>
        <begin position="384"/>
        <end position="417"/>
    </location>
</feature>
<keyword evidence="4" id="KW-0548">Nucleotidyltransferase</keyword>
<evidence type="ECO:0000256" key="4">
    <source>
        <dbReference type="ARBA" id="ARBA00022695"/>
    </source>
</evidence>
<dbReference type="GO" id="GO:0016779">
    <property type="term" value="F:nucleotidyltransferase activity"/>
    <property type="evidence" value="ECO:0007669"/>
    <property type="project" value="UniProtKB-KW"/>
</dbReference>
<dbReference type="Pfam" id="PF01129">
    <property type="entry name" value="ART"/>
    <property type="match status" value="1"/>
</dbReference>
<proteinExistence type="inferred from homology"/>
<evidence type="ECO:0000256" key="2">
    <source>
        <dbReference type="ARBA" id="ARBA00022676"/>
    </source>
</evidence>
<evidence type="ECO:0000256" key="1">
    <source>
        <dbReference type="ARBA" id="ARBA00009558"/>
    </source>
</evidence>
<dbReference type="InterPro" id="IPR019734">
    <property type="entry name" value="TPR_rpt"/>
</dbReference>
<comment type="catalytic activity">
    <reaction evidence="7 9">
        <text>L-arginyl-[protein] + NAD(+) = N(omega)-(ADP-D-ribosyl)-L-arginyl-[protein] + nicotinamide + H(+)</text>
        <dbReference type="Rhea" id="RHEA:19149"/>
        <dbReference type="Rhea" id="RHEA-COMP:10532"/>
        <dbReference type="Rhea" id="RHEA-COMP:15087"/>
        <dbReference type="ChEBI" id="CHEBI:15378"/>
        <dbReference type="ChEBI" id="CHEBI:17154"/>
        <dbReference type="ChEBI" id="CHEBI:29965"/>
        <dbReference type="ChEBI" id="CHEBI:57540"/>
        <dbReference type="ChEBI" id="CHEBI:142554"/>
        <dbReference type="EC" id="2.4.2.31"/>
    </reaction>
</comment>
<gene>
    <name evidence="10" type="ORF">IZO911_LOCUS17099</name>
    <name evidence="11" type="ORF">KXQ929_LOCUS33780</name>
</gene>
<evidence type="ECO:0000313" key="11">
    <source>
        <dbReference type="EMBL" id="CAF4088046.1"/>
    </source>
</evidence>
<dbReference type="InterPro" id="IPR000768">
    <property type="entry name" value="ART"/>
</dbReference>
<feature type="repeat" description="TPR" evidence="8">
    <location>
        <begin position="342"/>
        <end position="375"/>
    </location>
</feature>
<dbReference type="EMBL" id="CAJNOE010000157">
    <property type="protein sequence ID" value="CAF0990914.1"/>
    <property type="molecule type" value="Genomic_DNA"/>
</dbReference>
<dbReference type="GO" id="GO:0106274">
    <property type="term" value="F:NAD+-protein-arginine ADP-ribosyltransferase activity"/>
    <property type="evidence" value="ECO:0007669"/>
    <property type="project" value="UniProtKB-EC"/>
</dbReference>
<dbReference type="SUPFAM" id="SSF56399">
    <property type="entry name" value="ADP-ribosylation"/>
    <property type="match status" value="1"/>
</dbReference>
<dbReference type="Proteomes" id="UP000663860">
    <property type="component" value="Unassembled WGS sequence"/>
</dbReference>
<dbReference type="Pfam" id="PF13424">
    <property type="entry name" value="TPR_12"/>
    <property type="match status" value="2"/>
</dbReference>
<accession>A0A819U3X0</accession>
<dbReference type="EMBL" id="CAJOBB010004414">
    <property type="protein sequence ID" value="CAF4088046.1"/>
    <property type="molecule type" value="Genomic_DNA"/>
</dbReference>
<evidence type="ECO:0000256" key="3">
    <source>
        <dbReference type="ARBA" id="ARBA00022679"/>
    </source>
</evidence>
<dbReference type="PROSITE" id="PS51996">
    <property type="entry name" value="TR_MART"/>
    <property type="match status" value="1"/>
</dbReference>
<evidence type="ECO:0000256" key="5">
    <source>
        <dbReference type="ARBA" id="ARBA00022737"/>
    </source>
</evidence>
<dbReference type="SMART" id="SM00028">
    <property type="entry name" value="TPR"/>
    <property type="match status" value="6"/>
</dbReference>
<dbReference type="InterPro" id="IPR011990">
    <property type="entry name" value="TPR-like_helical_dom_sf"/>
</dbReference>
<keyword evidence="3 9" id="KW-0808">Transferase</keyword>
<dbReference type="SUPFAM" id="SSF48452">
    <property type="entry name" value="TPR-like"/>
    <property type="match status" value="1"/>
</dbReference>
<keyword evidence="6 8" id="KW-0802">TPR repeat</keyword>
<keyword evidence="9" id="KW-0520">NAD</keyword>